<dbReference type="SUPFAM" id="SSF53448">
    <property type="entry name" value="Nucleotide-diphospho-sugar transferases"/>
    <property type="match status" value="1"/>
</dbReference>
<evidence type="ECO:0000313" key="4">
    <source>
        <dbReference type="EMBL" id="KAL1597690.1"/>
    </source>
</evidence>
<dbReference type="EMBL" id="JAKJXO020000012">
    <property type="protein sequence ID" value="KAL1597690.1"/>
    <property type="molecule type" value="Genomic_DNA"/>
</dbReference>
<organism evidence="4 5">
    <name type="scientific">Paraconiothyrium brasiliense</name>
    <dbReference type="NCBI Taxonomy" id="300254"/>
    <lineage>
        <taxon>Eukaryota</taxon>
        <taxon>Fungi</taxon>
        <taxon>Dikarya</taxon>
        <taxon>Ascomycota</taxon>
        <taxon>Pezizomycotina</taxon>
        <taxon>Dothideomycetes</taxon>
        <taxon>Pleosporomycetidae</taxon>
        <taxon>Pleosporales</taxon>
        <taxon>Massarineae</taxon>
        <taxon>Didymosphaeriaceae</taxon>
        <taxon>Paraconiothyrium</taxon>
    </lineage>
</organism>
<name>A0ABR3QZV5_9PLEO</name>
<dbReference type="SUPFAM" id="SSF53474">
    <property type="entry name" value="alpha/beta-Hydrolases"/>
    <property type="match status" value="1"/>
</dbReference>
<dbReference type="PANTHER" id="PTHR31121:SF2">
    <property type="entry name" value="MANNOSYLTRANSFERASE KTR5-RELATED"/>
    <property type="match status" value="1"/>
</dbReference>
<keyword evidence="2" id="KW-0328">Glycosyltransferase</keyword>
<sequence length="1065" mass="119895">MLPRIGIHRWRSPKFQVLGIILLGLFLEVLFHQFYYHVPRPSEDLDAVFQVGCAEPDISAPRENAAIIMLARNEDLESAISSLQSLEDHFNHWFHYPVIFMNNEPFSAEFKDRVSSVVSGESRFELLSSDFFGFPSWMDEAQGKELVKANGALGVHKGDMESYHHMCRFYSGKFYDVPALKAYKYYWRVEPHVQFSCAITYDPFRLMRERKKKYGYTIALWELDNTVPDLFRVVSEFKEMRKIKTTNLWKGFIRPTWLPWGLRWLKASQPLHDASGDSWNLCHFWSNFEIGDLDFFRSQEHREFFDFLDNRGGFYAERWGDASVHAFAAALLLDPEELHHFQDFGYFHDPWVVAPANALGKQLPDSRVLGKVGEGVVEGEEGGTGCRCGWGIPTSSPSIERSNHNGLDIEISVAQGLLKSPTDGRIVLMFAPNGTDPLQDIDVTSSPNYIFGKNVFGFSSRRTIIFAGGSNQSTETGVYGWPNVSLNEVLPGAYSVQAFLTRYEKAKRSDGSVVSVRFPCGDGAPNVNGFGSLITNVTDYEVLGGQQTLRLVFNNVTAVDPFSGKEIGGCNQGNYEDTELLKYVKIRSKRLSEFWGRDMYIGANIVLPSGYNANNTTARYPVIYSQGHWPADSGAFDYPSDTEFAEAWNSGTIPSTNVTAARPAPKMILVSFRHEAPFYDDSYAVNTANLGPYGDAINDELIPHIDKTFNTISAPYARIQEGGSTGGWESIANVIYRPDLFGVCFSSYPDSLDFHRHQDIELYTNVNAYQRENGGFIPSIRTHRNGTEVVLATTAQENHWELTFGTVSRSFNQWDIWNAVFGVQGYNNYPLEPWDKVTGQIYAEAVEFWKPFDLSNYVVSNWNTSRNLGKTLAGRIYIYVGTWDNYYLNEGVQEFQKRTDAVGGAGWANVTILPEKPHGGNYQDRDIWDYLELVDGWIKDHAPDGPLPLSSSVTSASTRGNEWKEIIERGGRQAAIARQAPPAIQSKSVRVGADVQATVGRWDPGVVLKAQWAIDGRPTCEQFNVKPGATVTYRPRGEGKLELWVTGSKRGYKTETRQSNNLVVQ</sequence>
<dbReference type="Pfam" id="PF01793">
    <property type="entry name" value="Glyco_transf_15"/>
    <property type="match status" value="1"/>
</dbReference>
<evidence type="ECO:0000256" key="1">
    <source>
        <dbReference type="ARBA" id="ARBA00007677"/>
    </source>
</evidence>
<dbReference type="InterPro" id="IPR029044">
    <property type="entry name" value="Nucleotide-diphossugar_trans"/>
</dbReference>
<evidence type="ECO:0000256" key="2">
    <source>
        <dbReference type="ARBA" id="ARBA00022676"/>
    </source>
</evidence>
<dbReference type="Gene3D" id="3.90.550.10">
    <property type="entry name" value="Spore Coat Polysaccharide Biosynthesis Protein SpsA, Chain A"/>
    <property type="match status" value="1"/>
</dbReference>
<reference evidence="4 5" key="1">
    <citation type="submission" date="2024-02" db="EMBL/GenBank/DDBJ databases">
        <title>De novo assembly and annotation of 12 fungi associated with fruit tree decline syndrome in Ontario, Canada.</title>
        <authorList>
            <person name="Sulman M."/>
            <person name="Ellouze W."/>
            <person name="Ilyukhin E."/>
        </authorList>
    </citation>
    <scope>NUCLEOTIDE SEQUENCE [LARGE SCALE GENOMIC DNA]</scope>
    <source>
        <strain evidence="4 5">M42-189</strain>
    </source>
</reference>
<dbReference type="Pfam" id="PF00756">
    <property type="entry name" value="Esterase"/>
    <property type="match status" value="1"/>
</dbReference>
<keyword evidence="5" id="KW-1185">Reference proteome</keyword>
<dbReference type="InterPro" id="IPR029058">
    <property type="entry name" value="AB_hydrolase_fold"/>
</dbReference>
<dbReference type="InterPro" id="IPR002685">
    <property type="entry name" value="Glyco_trans_15"/>
</dbReference>
<dbReference type="PANTHER" id="PTHR31121">
    <property type="entry name" value="ALPHA-1,2 MANNOSYLTRANSFERASE KTR1"/>
    <property type="match status" value="1"/>
</dbReference>
<proteinExistence type="inferred from homology"/>
<dbReference type="Proteomes" id="UP001521785">
    <property type="component" value="Unassembled WGS sequence"/>
</dbReference>
<comment type="similarity">
    <text evidence="1">Belongs to the glycosyltransferase 15 family.</text>
</comment>
<keyword evidence="3" id="KW-0808">Transferase</keyword>
<protein>
    <submittedName>
        <fullName evidence="4">Uncharacterized protein</fullName>
    </submittedName>
</protein>
<evidence type="ECO:0000256" key="3">
    <source>
        <dbReference type="ARBA" id="ARBA00022679"/>
    </source>
</evidence>
<gene>
    <name evidence="4" type="ORF">SLS60_008176</name>
</gene>
<accession>A0ABR3QZV5</accession>
<dbReference type="InterPro" id="IPR000801">
    <property type="entry name" value="Esterase-like"/>
</dbReference>
<comment type="caution">
    <text evidence="4">The sequence shown here is derived from an EMBL/GenBank/DDBJ whole genome shotgun (WGS) entry which is preliminary data.</text>
</comment>
<dbReference type="Gene3D" id="3.40.50.1820">
    <property type="entry name" value="alpha/beta hydrolase"/>
    <property type="match status" value="1"/>
</dbReference>
<evidence type="ECO:0000313" key="5">
    <source>
        <dbReference type="Proteomes" id="UP001521785"/>
    </source>
</evidence>